<feature type="compositionally biased region" description="Low complexity" evidence="1">
    <location>
        <begin position="54"/>
        <end position="73"/>
    </location>
</feature>
<dbReference type="InterPro" id="IPR008160">
    <property type="entry name" value="Collagen"/>
</dbReference>
<keyword evidence="3" id="KW-1185">Reference proteome</keyword>
<evidence type="ECO:0000313" key="3">
    <source>
        <dbReference type="Proteomes" id="UP001176940"/>
    </source>
</evidence>
<feature type="compositionally biased region" description="Basic and acidic residues" evidence="1">
    <location>
        <begin position="76"/>
        <end position="93"/>
    </location>
</feature>
<organism evidence="2 3">
    <name type="scientific">Ranitomeya imitator</name>
    <name type="common">mimic poison frog</name>
    <dbReference type="NCBI Taxonomy" id="111125"/>
    <lineage>
        <taxon>Eukaryota</taxon>
        <taxon>Metazoa</taxon>
        <taxon>Chordata</taxon>
        <taxon>Craniata</taxon>
        <taxon>Vertebrata</taxon>
        <taxon>Euteleostomi</taxon>
        <taxon>Amphibia</taxon>
        <taxon>Batrachia</taxon>
        <taxon>Anura</taxon>
        <taxon>Neobatrachia</taxon>
        <taxon>Hyloidea</taxon>
        <taxon>Dendrobatidae</taxon>
        <taxon>Dendrobatinae</taxon>
        <taxon>Ranitomeya</taxon>
    </lineage>
</organism>
<feature type="region of interest" description="Disordered" evidence="1">
    <location>
        <begin position="43"/>
        <end position="96"/>
    </location>
</feature>
<dbReference type="Proteomes" id="UP001176940">
    <property type="component" value="Unassembled WGS sequence"/>
</dbReference>
<dbReference type="Pfam" id="PF01391">
    <property type="entry name" value="Collagen"/>
    <property type="match status" value="1"/>
</dbReference>
<comment type="caution">
    <text evidence="2">The sequence shown here is derived from an EMBL/GenBank/DDBJ whole genome shotgun (WGS) entry which is preliminary data.</text>
</comment>
<dbReference type="EMBL" id="CAUEEQ010044264">
    <property type="protein sequence ID" value="CAJ0957891.1"/>
    <property type="molecule type" value="Genomic_DNA"/>
</dbReference>
<gene>
    <name evidence="2" type="ORF">RIMI_LOCUS16083621</name>
</gene>
<proteinExistence type="predicted"/>
<protein>
    <submittedName>
        <fullName evidence="2">Uncharacterized protein</fullName>
    </submittedName>
</protein>
<evidence type="ECO:0000256" key="1">
    <source>
        <dbReference type="SAM" id="MobiDB-lite"/>
    </source>
</evidence>
<name>A0ABN9M3D4_9NEOB</name>
<reference evidence="2" key="1">
    <citation type="submission" date="2023-07" db="EMBL/GenBank/DDBJ databases">
        <authorList>
            <person name="Stuckert A."/>
        </authorList>
    </citation>
    <scope>NUCLEOTIDE SEQUENCE</scope>
</reference>
<sequence>MLHIAAALRRDSPIFHREFDSRIADNSIVGFCKIFAEPDMGSKGSPGLSGFRGPIGHPGQIGLLGPQGPTGPRGDTGLKGEDGSEGSKGDKGDPGLSVSDIIPFNIYVDGATLQGYKNKDLSHCIY</sequence>
<evidence type="ECO:0000313" key="2">
    <source>
        <dbReference type="EMBL" id="CAJ0957891.1"/>
    </source>
</evidence>
<accession>A0ABN9M3D4</accession>